<feature type="compositionally biased region" description="Basic and acidic residues" evidence="1">
    <location>
        <begin position="86"/>
        <end position="97"/>
    </location>
</feature>
<protein>
    <submittedName>
        <fullName evidence="2">Uncharacterized protein</fullName>
    </submittedName>
</protein>
<name>A0A8S1QW34_9CILI</name>
<evidence type="ECO:0000313" key="2">
    <source>
        <dbReference type="EMBL" id="CAD8119165.1"/>
    </source>
</evidence>
<evidence type="ECO:0000313" key="3">
    <source>
        <dbReference type="Proteomes" id="UP000692954"/>
    </source>
</evidence>
<dbReference type="EMBL" id="CAJJDN010000120">
    <property type="protein sequence ID" value="CAD8119165.1"/>
    <property type="molecule type" value="Genomic_DNA"/>
</dbReference>
<feature type="compositionally biased region" description="Polar residues" evidence="1">
    <location>
        <begin position="75"/>
        <end position="85"/>
    </location>
</feature>
<dbReference type="AlphaFoldDB" id="A0A8S1QW34"/>
<accession>A0A8S1QW34</accession>
<reference evidence="2" key="1">
    <citation type="submission" date="2021-01" db="EMBL/GenBank/DDBJ databases">
        <authorList>
            <consortium name="Genoscope - CEA"/>
            <person name="William W."/>
        </authorList>
    </citation>
    <scope>NUCLEOTIDE SEQUENCE</scope>
</reference>
<comment type="caution">
    <text evidence="2">The sequence shown here is derived from an EMBL/GenBank/DDBJ whole genome shotgun (WGS) entry which is preliminary data.</text>
</comment>
<feature type="region of interest" description="Disordered" evidence="1">
    <location>
        <begin position="75"/>
        <end position="98"/>
    </location>
</feature>
<gene>
    <name evidence="2" type="ORF">PSON_ATCC_30995.1.T1200039</name>
</gene>
<dbReference type="Proteomes" id="UP000692954">
    <property type="component" value="Unassembled WGS sequence"/>
</dbReference>
<keyword evidence="3" id="KW-1185">Reference proteome</keyword>
<evidence type="ECO:0000256" key="1">
    <source>
        <dbReference type="SAM" id="MobiDB-lite"/>
    </source>
</evidence>
<sequence length="169" mass="19749">MRKETPYSPGKQIHAKQKFKEALDSKLNTISEKQKPCASLLFSGIDFNKSKNKDANCRQNSPHINEEIQYKSKQLFSSKPYSNSRKQSETIKSEESHQQSTVQAQYQNLFECTNYQKKGKIQSTLDIFQMMKDINNQKIGISAKINYKKKCDARYEQQSNLRQCKYNLF</sequence>
<proteinExistence type="predicted"/>
<organism evidence="2 3">
    <name type="scientific">Paramecium sonneborni</name>
    <dbReference type="NCBI Taxonomy" id="65129"/>
    <lineage>
        <taxon>Eukaryota</taxon>
        <taxon>Sar</taxon>
        <taxon>Alveolata</taxon>
        <taxon>Ciliophora</taxon>
        <taxon>Intramacronucleata</taxon>
        <taxon>Oligohymenophorea</taxon>
        <taxon>Peniculida</taxon>
        <taxon>Parameciidae</taxon>
        <taxon>Paramecium</taxon>
    </lineage>
</organism>